<dbReference type="Pfam" id="PF14714">
    <property type="entry name" value="KH_dom-like"/>
    <property type="match status" value="1"/>
</dbReference>
<dbReference type="Gene3D" id="3.30.300.20">
    <property type="match status" value="1"/>
</dbReference>
<dbReference type="InterPro" id="IPR006073">
    <property type="entry name" value="GTP-bd"/>
</dbReference>
<sequence>MLSSTSSTLSSLRSFGLVRGIRKQRSGTAYFPKVVLPGRRSPRSRMGASIEDEDSKVEAGNKDMKDPLQDLLRDLSELEGAVENVKADEEKKQKRKELYGGGGPQKLKSRRPKNTIQQKIPIECLPKVAIVGQPNVGKSELFNRLTGEYKAIVYDTPGVTRDRMYGRSFWGKKEFVVVDTGGLTRLPQDVYDGLPVEFDKRLPYEIEKQAAAAIAEADAVIFVVDGRAGLSESDREIAAWLRHHRRETAEEAEQQGGKGKPVILAVNKCESADSIKDSKDYWELGLEPFAISAKHGSGTAEMLDALLEDLPDPKSLEELKSEQEALAEGGLALAILGRPNVGKSSLLNALVGEDRAVVSSTAGTTRDAVDTTVFCEETGDKFRLVDTAGIRKRAKVGARSNKDGFEGASVQQALRAMKRADVAVLVLDAQEGVLTQDFRLAELVAEEGRGCLILVNKWDLLSKDGLDRDERMYKEGVRAQLRPVSWAPILPVSAFTGKGTARILEAAAAVGEQHGRTVSTATLNLCIQDALAHHVVSRRGGKMGRVYYGTQVSVRPPTFLLFVNDRQLFAQDEGYQRYLERRLRKDMGLEGTPIRILFRESKGDQGKGKGRR</sequence>
<gene>
    <name evidence="10" type="ORF">LGLO00237_LOCUS8970</name>
</gene>
<keyword evidence="6" id="KW-0342">GTP-binding</keyword>
<dbReference type="InterPro" id="IPR005225">
    <property type="entry name" value="Small_GTP-bd"/>
</dbReference>
<feature type="region of interest" description="Disordered" evidence="8">
    <location>
        <begin position="38"/>
        <end position="66"/>
    </location>
</feature>
<dbReference type="SUPFAM" id="SSF52540">
    <property type="entry name" value="P-loop containing nucleoside triphosphate hydrolases"/>
    <property type="match status" value="2"/>
</dbReference>
<evidence type="ECO:0000256" key="5">
    <source>
        <dbReference type="ARBA" id="ARBA00022741"/>
    </source>
</evidence>
<dbReference type="EMBL" id="HBIV01012049">
    <property type="protein sequence ID" value="CAE0657402.1"/>
    <property type="molecule type" value="Transcribed_RNA"/>
</dbReference>
<dbReference type="HAMAP" id="MF_00195">
    <property type="entry name" value="GTPase_Der"/>
    <property type="match status" value="1"/>
</dbReference>
<dbReference type="GO" id="GO:0042254">
    <property type="term" value="P:ribosome biogenesis"/>
    <property type="evidence" value="ECO:0007669"/>
    <property type="project" value="UniProtKB-KW"/>
</dbReference>
<dbReference type="InterPro" id="IPR016484">
    <property type="entry name" value="GTPase_Der"/>
</dbReference>
<proteinExistence type="inferred from homology"/>
<keyword evidence="4" id="KW-0677">Repeat</keyword>
<feature type="compositionally biased region" description="Basic and acidic residues" evidence="8">
    <location>
        <begin position="85"/>
        <end position="98"/>
    </location>
</feature>
<keyword evidence="5" id="KW-0547">Nucleotide-binding</keyword>
<dbReference type="GO" id="GO:0009507">
    <property type="term" value="C:chloroplast"/>
    <property type="evidence" value="ECO:0007669"/>
    <property type="project" value="TreeGrafter"/>
</dbReference>
<dbReference type="InterPro" id="IPR027417">
    <property type="entry name" value="P-loop_NTPase"/>
</dbReference>
<protein>
    <recommendedName>
        <fullName evidence="2">GTPase Der</fullName>
    </recommendedName>
    <alternativeName>
        <fullName evidence="7">GTP-binding protein EngA</fullName>
    </alternativeName>
</protein>
<feature type="compositionally biased region" description="Basic and acidic residues" evidence="8">
    <location>
        <begin position="56"/>
        <end position="66"/>
    </location>
</feature>
<dbReference type="AlphaFoldDB" id="A0A7S3YNW2"/>
<dbReference type="NCBIfam" id="TIGR00231">
    <property type="entry name" value="small_GTP"/>
    <property type="match status" value="2"/>
</dbReference>
<dbReference type="CDD" id="cd01894">
    <property type="entry name" value="EngA1"/>
    <property type="match status" value="1"/>
</dbReference>
<accession>A0A7S3YNW2</accession>
<dbReference type="FunFam" id="3.40.50.300:FF:000040">
    <property type="entry name" value="GTPase Der"/>
    <property type="match status" value="1"/>
</dbReference>
<dbReference type="InterPro" id="IPR031166">
    <property type="entry name" value="G_ENGA"/>
</dbReference>
<evidence type="ECO:0000259" key="9">
    <source>
        <dbReference type="PROSITE" id="PS51712"/>
    </source>
</evidence>
<dbReference type="PRINTS" id="PR00326">
    <property type="entry name" value="GTP1OBG"/>
</dbReference>
<evidence type="ECO:0000313" key="10">
    <source>
        <dbReference type="EMBL" id="CAE0657402.1"/>
    </source>
</evidence>
<dbReference type="InterPro" id="IPR032859">
    <property type="entry name" value="KH_dom-like"/>
</dbReference>
<comment type="similarity">
    <text evidence="1">Belongs to the TRAFAC class TrmE-Era-EngA-EngB-Septin-like GTPase superfamily. EngA (Der) GTPase family.</text>
</comment>
<organism evidence="10">
    <name type="scientific">Lotharella globosa</name>
    <dbReference type="NCBI Taxonomy" id="91324"/>
    <lineage>
        <taxon>Eukaryota</taxon>
        <taxon>Sar</taxon>
        <taxon>Rhizaria</taxon>
        <taxon>Cercozoa</taxon>
        <taxon>Chlorarachniophyceae</taxon>
        <taxon>Lotharella</taxon>
    </lineage>
</organism>
<dbReference type="CDD" id="cd01895">
    <property type="entry name" value="EngA2"/>
    <property type="match status" value="1"/>
</dbReference>
<evidence type="ECO:0000256" key="4">
    <source>
        <dbReference type="ARBA" id="ARBA00022737"/>
    </source>
</evidence>
<dbReference type="Gene3D" id="3.40.50.300">
    <property type="entry name" value="P-loop containing nucleotide triphosphate hydrolases"/>
    <property type="match status" value="2"/>
</dbReference>
<dbReference type="PANTHER" id="PTHR43834">
    <property type="entry name" value="GTPASE DER"/>
    <property type="match status" value="1"/>
</dbReference>
<dbReference type="GO" id="GO:0005525">
    <property type="term" value="F:GTP binding"/>
    <property type="evidence" value="ECO:0007669"/>
    <property type="project" value="UniProtKB-KW"/>
</dbReference>
<dbReference type="Pfam" id="PF01926">
    <property type="entry name" value="MMR_HSR1"/>
    <property type="match status" value="2"/>
</dbReference>
<dbReference type="NCBIfam" id="TIGR03594">
    <property type="entry name" value="GTPase_EngA"/>
    <property type="match status" value="1"/>
</dbReference>
<evidence type="ECO:0000256" key="3">
    <source>
        <dbReference type="ARBA" id="ARBA00022517"/>
    </source>
</evidence>
<keyword evidence="3" id="KW-0690">Ribosome biogenesis</keyword>
<feature type="region of interest" description="Disordered" evidence="8">
    <location>
        <begin position="83"/>
        <end position="114"/>
    </location>
</feature>
<name>A0A7S3YNW2_9EUKA</name>
<evidence type="ECO:0000256" key="2">
    <source>
        <dbReference type="ARBA" id="ARBA00020953"/>
    </source>
</evidence>
<evidence type="ECO:0000256" key="7">
    <source>
        <dbReference type="ARBA" id="ARBA00032345"/>
    </source>
</evidence>
<dbReference type="FunFam" id="3.30.300.20:FF:000004">
    <property type="entry name" value="GTPase Der"/>
    <property type="match status" value="1"/>
</dbReference>
<dbReference type="PANTHER" id="PTHR43834:SF2">
    <property type="entry name" value="GTPASE DER"/>
    <property type="match status" value="1"/>
</dbReference>
<feature type="domain" description="EngA-type G" evidence="9">
    <location>
        <begin position="331"/>
        <end position="515"/>
    </location>
</feature>
<dbReference type="InterPro" id="IPR015946">
    <property type="entry name" value="KH_dom-like_a/b"/>
</dbReference>
<reference evidence="10" key="1">
    <citation type="submission" date="2021-01" db="EMBL/GenBank/DDBJ databases">
        <authorList>
            <person name="Corre E."/>
            <person name="Pelletier E."/>
            <person name="Niang G."/>
            <person name="Scheremetjew M."/>
            <person name="Finn R."/>
            <person name="Kale V."/>
            <person name="Holt S."/>
            <person name="Cochrane G."/>
            <person name="Meng A."/>
            <person name="Brown T."/>
            <person name="Cohen L."/>
        </authorList>
    </citation>
    <scope>NUCLEOTIDE SEQUENCE</scope>
    <source>
        <strain evidence="10">CCCM811</strain>
    </source>
</reference>
<feature type="domain" description="EngA-type G" evidence="9">
    <location>
        <begin position="126"/>
        <end position="314"/>
    </location>
</feature>
<dbReference type="PROSITE" id="PS51712">
    <property type="entry name" value="G_ENGA"/>
    <property type="match status" value="2"/>
</dbReference>
<evidence type="ECO:0000256" key="8">
    <source>
        <dbReference type="SAM" id="MobiDB-lite"/>
    </source>
</evidence>
<evidence type="ECO:0000256" key="6">
    <source>
        <dbReference type="ARBA" id="ARBA00023134"/>
    </source>
</evidence>
<evidence type="ECO:0000256" key="1">
    <source>
        <dbReference type="ARBA" id="ARBA00008279"/>
    </source>
</evidence>